<evidence type="ECO:0000256" key="3">
    <source>
        <dbReference type="ARBA" id="ARBA00022989"/>
    </source>
</evidence>
<gene>
    <name evidence="7" type="primary">Fam189a2</name>
    <name evidence="7" type="ORF">STECAR_R10311</name>
</gene>
<reference evidence="7 8" key="1">
    <citation type="submission" date="2019-09" db="EMBL/GenBank/DDBJ databases">
        <title>Bird 10,000 Genomes (B10K) Project - Family phase.</title>
        <authorList>
            <person name="Zhang G."/>
        </authorList>
    </citation>
    <scope>NUCLEOTIDE SEQUENCE [LARGE SCALE GENOMIC DNA]</scope>
    <source>
        <strain evidence="7">OUT-0004</strain>
    </source>
</reference>
<evidence type="ECO:0000256" key="6">
    <source>
        <dbReference type="SAM" id="Phobius"/>
    </source>
</evidence>
<comment type="similarity">
    <text evidence="5">Belongs to the ENTREP family.</text>
</comment>
<dbReference type="InterPro" id="IPR030431">
    <property type="entry name" value="ENTREP1-3"/>
</dbReference>
<proteinExistence type="inferred from homology"/>
<feature type="transmembrane region" description="Helical" evidence="6">
    <location>
        <begin position="51"/>
        <end position="69"/>
    </location>
</feature>
<keyword evidence="8" id="KW-1185">Reference proteome</keyword>
<evidence type="ECO:0000256" key="2">
    <source>
        <dbReference type="ARBA" id="ARBA00022692"/>
    </source>
</evidence>
<dbReference type="InterPro" id="IPR007237">
    <property type="entry name" value="CD20-like"/>
</dbReference>
<dbReference type="Pfam" id="PF04103">
    <property type="entry name" value="CD20"/>
    <property type="match status" value="1"/>
</dbReference>
<dbReference type="GO" id="GO:0016020">
    <property type="term" value="C:membrane"/>
    <property type="evidence" value="ECO:0007669"/>
    <property type="project" value="UniProtKB-SubCell"/>
</dbReference>
<evidence type="ECO:0000313" key="7">
    <source>
        <dbReference type="EMBL" id="NWX43910.1"/>
    </source>
</evidence>
<evidence type="ECO:0000256" key="1">
    <source>
        <dbReference type="ARBA" id="ARBA00004141"/>
    </source>
</evidence>
<keyword evidence="4 6" id="KW-0472">Membrane</keyword>
<evidence type="ECO:0000256" key="4">
    <source>
        <dbReference type="ARBA" id="ARBA00023136"/>
    </source>
</evidence>
<comment type="caution">
    <text evidence="7">The sequence shown here is derived from an EMBL/GenBank/DDBJ whole genome shotgun (WGS) entry which is preliminary data.</text>
</comment>
<dbReference type="EMBL" id="VZSC01007252">
    <property type="protein sequence ID" value="NWX43910.1"/>
    <property type="molecule type" value="Genomic_DNA"/>
</dbReference>
<dbReference type="Proteomes" id="UP000516988">
    <property type="component" value="Unassembled WGS sequence"/>
</dbReference>
<keyword evidence="3 6" id="KW-1133">Transmembrane helix</keyword>
<organism evidence="7 8">
    <name type="scientific">Steatornis caripensis</name>
    <name type="common">Oilbird</name>
    <dbReference type="NCBI Taxonomy" id="48435"/>
    <lineage>
        <taxon>Eukaryota</taxon>
        <taxon>Metazoa</taxon>
        <taxon>Chordata</taxon>
        <taxon>Craniata</taxon>
        <taxon>Vertebrata</taxon>
        <taxon>Euteleostomi</taxon>
        <taxon>Archelosauria</taxon>
        <taxon>Archosauria</taxon>
        <taxon>Dinosauria</taxon>
        <taxon>Saurischia</taxon>
        <taxon>Theropoda</taxon>
        <taxon>Coelurosauria</taxon>
        <taxon>Aves</taxon>
        <taxon>Neognathae</taxon>
        <taxon>Neoaves</taxon>
        <taxon>Strisores</taxon>
        <taxon>Caprimulgiformes</taxon>
        <taxon>Steatornithidae</taxon>
        <taxon>Steatornis</taxon>
    </lineage>
</organism>
<comment type="subcellular location">
    <subcellularLocation>
        <location evidence="1">Membrane</location>
        <topology evidence="1">Multi-pass membrane protein</topology>
    </subcellularLocation>
</comment>
<keyword evidence="2 6" id="KW-0812">Transmembrane</keyword>
<feature type="non-terminal residue" evidence="7">
    <location>
        <position position="1"/>
    </location>
</feature>
<evidence type="ECO:0000313" key="8">
    <source>
        <dbReference type="Proteomes" id="UP000516988"/>
    </source>
</evidence>
<protein>
    <submittedName>
        <fullName evidence="7">F1892 protein</fullName>
    </submittedName>
</protein>
<dbReference type="AlphaFoldDB" id="A0A7K6WAQ9"/>
<feature type="non-terminal residue" evidence="7">
    <location>
        <position position="526"/>
    </location>
</feature>
<dbReference type="OrthoDB" id="9945596at2759"/>
<feature type="transmembrane region" description="Helical" evidence="6">
    <location>
        <begin position="16"/>
        <end position="39"/>
    </location>
</feature>
<feature type="transmembrane region" description="Helical" evidence="6">
    <location>
        <begin position="76"/>
        <end position="96"/>
    </location>
</feature>
<dbReference type="PANTHER" id="PTHR17615:SF8">
    <property type="entry name" value="ENDOSOMAL TRANSMEMBRANE EPSIN INTERACTOR 1"/>
    <property type="match status" value="1"/>
</dbReference>
<accession>A0A7K6WAQ9</accession>
<name>A0A7K6WAQ9_STECA</name>
<evidence type="ECO:0000256" key="5">
    <source>
        <dbReference type="ARBA" id="ARBA00034309"/>
    </source>
</evidence>
<dbReference type="PANTHER" id="PTHR17615">
    <property type="entry name" value="PROTEIN FAM189A"/>
    <property type="match status" value="1"/>
</dbReference>
<feature type="transmembrane region" description="Helical" evidence="6">
    <location>
        <begin position="159"/>
        <end position="182"/>
    </location>
</feature>
<sequence>RQHRNAPRSAAPRRPLLLVGLLQIVLGCCLVALNFWALSLSRAPQVKSACPFWAGFTVILSGILGLATWKRPMMLLANLFVLLSIVCVVLNLAGFISGCQGIQFVTSVPRCDLADIVENKICFCCQELHLAQCTEEESALNLYHVKSCSAAHLLLKEVLFALCALNILTTIVCLVAAALRYLRIFATTSSIVSECKALPAINNQDHILDPDDFVPPMPPPSYFVTFCSCTPQMSCRMLGSDVISLLHVHGAQIKDVEVFCPLDPPPPYEAVWSQSRPEQSESLIMASTDLLYSGYFSFTFTIPDYSGEEIPESSSRVSFSPSTAGTVLARGACRRAFSPWGKRSKSDPVLHSQLLQGDLILSIGACEAAMQTELKPQLCAVTLQKTLRARALRGRPQSLTDYKSYTDTKRLVAWILKQSSCSMSPNIHELVENTMPVLKSDEKFMAEATTSAAFREQVVMAPVQQAVLLNASVLPFRQLPGLLHLESCGDLSTFTTDEDQLAEKRIQKAEHERPHSVIGVFSETVV</sequence>